<organism evidence="6 7">
    <name type="scientific">Rhizophagus irregularis (strain DAOM 197198w)</name>
    <name type="common">Glomus intraradices</name>
    <dbReference type="NCBI Taxonomy" id="1432141"/>
    <lineage>
        <taxon>Eukaryota</taxon>
        <taxon>Fungi</taxon>
        <taxon>Fungi incertae sedis</taxon>
        <taxon>Mucoromycota</taxon>
        <taxon>Glomeromycotina</taxon>
        <taxon>Glomeromycetes</taxon>
        <taxon>Glomerales</taxon>
        <taxon>Glomeraceae</taxon>
        <taxon>Rhizophagus</taxon>
    </lineage>
</organism>
<name>A0A015M7N9_RHIIW</name>
<dbReference type="PANTHER" id="PTHR44329:SF288">
    <property type="entry name" value="MITOGEN-ACTIVATED PROTEIN KINASE KINASE KINASE 20"/>
    <property type="match status" value="1"/>
</dbReference>
<dbReference type="GO" id="GO:0005524">
    <property type="term" value="F:ATP binding"/>
    <property type="evidence" value="ECO:0007669"/>
    <property type="project" value="UniProtKB-KW"/>
</dbReference>
<keyword evidence="7" id="KW-1185">Reference proteome</keyword>
<evidence type="ECO:0000256" key="3">
    <source>
        <dbReference type="ARBA" id="ARBA00022777"/>
    </source>
</evidence>
<dbReference type="Gene3D" id="1.10.510.10">
    <property type="entry name" value="Transferase(Phosphotransferase) domain 1"/>
    <property type="match status" value="1"/>
</dbReference>
<dbReference type="Gene3D" id="1.10.10.1010">
    <property type="entry name" value="Intein homing endonuclease, domain IV"/>
    <property type="match status" value="7"/>
</dbReference>
<feature type="domain" description="Protein kinase" evidence="5">
    <location>
        <begin position="925"/>
        <end position="1199"/>
    </location>
</feature>
<dbReference type="PROSITE" id="PS50011">
    <property type="entry name" value="PROTEIN_KINASE_DOM"/>
    <property type="match status" value="1"/>
</dbReference>
<evidence type="ECO:0000256" key="2">
    <source>
        <dbReference type="ARBA" id="ARBA00022741"/>
    </source>
</evidence>
<dbReference type="InterPro" id="IPR051681">
    <property type="entry name" value="Ser/Thr_Kinases-Pseudokinases"/>
</dbReference>
<dbReference type="HOGENOM" id="CLU_000288_7_8_1"/>
<sequence>MDYSIKSDKKLIESCVCDYNCNTKRFIQNFNNWTSGNNDIDKFIQNTQLSEHTYKVKNALEWIPYDRLDDIKYVADYEFGKVYSAKWTDGCINKWDGANQNWKRKDQNMFVNLRILNNSASITLEFINKIAISHKVYGITQDQETKNYMVVLKDICEKCKIMCNSMYFQQNFNNWTSGNNDINKFIQNTQLSEHTYYKVKNALEWIPYDRLYDIEYITDDDKFGKVYRANWADGCIWYWNKINKNWKRKDQNMFVILKILNNSASITLELINKIAVSHKVYGITQDQETKNYMVVLKDICEKCKIMCNSIYFQRDFNNWTSGNNDIDEFIQNTQISEHDDIKRALEWIPYNKLYNIKYIADDKSGKMYKARWTDGCISDNSWNSSSWDDENQNWEREDQHMFVILKILNNPASITLELFINKIAVSHKVYGITQDSKTENYMVVLKDICEKCKIMCNSMYFQRNFNNWTSGNNDIDKFIQNTQLSEHTYKVKNALEWIPYDRLYDIKYITDDDKFGKVYSANWTDGCINGANQNWKRKDRNMSVILKILNNPASITLEFINKIAISHKVYGITQDPKTENYMVVFKDICGKCDKVCNSMYFQRNFNNWTSGNNDIDKFIQYTQLSAHDDIKRALEWIPYNKLFNIKYIADCEFGKVYSAKWTNGYINEWDDENQNWKRKDQNMFVILKILKNPASITLEFINKIAVPYKVYGITQDPKTKNYMVVLNYICEKCNEVCNSMYFQQNFSDWTSGNNDIDKFIQNSQLSAHDDIKRALEWIPYNKLYNIKYIADDKFGKMYGASWTDGCISDNSWNNSWDNENQNWKRRDQNMFVILKILNNPTSITPEFIDKIAIPHEGYGITQDPETKNYIGIFNDKYGKYVHNAMCFQQNFNNWTSGNNDIDKFIQDAQKSYTNNVLEWIPYDRFYDIKYIAKGGFGKVYRAKWIDGYIDKWDDYDQNWKRKDQNMVVALKSLNNSKNVTLEFMNEITLHYKVNSYKCIIKLYGITQDPKEKNYIMVLDYAEHGNLRNYLDIKYNYLNWNNKISYLHKIAHGLRDIHEKELIHRDLHIGNILRLKNHTCITDMGLCKPADYNAPENAKNKLYGILPYIAPEILRGQNYTKAADIYSFGIIMYEVISGLPPYYDVGHDINLAVKICKGFRPRFNIKVPQLIVHLIKKCLDANPLNRLKAEEIERTLSQWFRESFDPGSNKYAEINNQIKEAEMINKKSPINSTNSLGISYKTHSEAIYTSRLLNFSNLPEPKNSDDYYEENDNIISMKFSGIY</sequence>
<protein>
    <submittedName>
        <fullName evidence="6">Ypk2p</fullName>
    </submittedName>
</protein>
<dbReference type="Pfam" id="PF07714">
    <property type="entry name" value="PK_Tyr_Ser-Thr"/>
    <property type="match status" value="1"/>
</dbReference>
<dbReference type="InterPro" id="IPR001245">
    <property type="entry name" value="Ser-Thr/Tyr_kinase_cat_dom"/>
</dbReference>
<keyword evidence="2" id="KW-0547">Nucleotide-binding</keyword>
<dbReference type="STRING" id="1432141.A0A015M7N9"/>
<proteinExistence type="predicted"/>
<evidence type="ECO:0000259" key="5">
    <source>
        <dbReference type="PROSITE" id="PS50011"/>
    </source>
</evidence>
<dbReference type="GO" id="GO:0004674">
    <property type="term" value="F:protein serine/threonine kinase activity"/>
    <property type="evidence" value="ECO:0007669"/>
    <property type="project" value="TreeGrafter"/>
</dbReference>
<dbReference type="SUPFAM" id="SSF56112">
    <property type="entry name" value="Protein kinase-like (PK-like)"/>
    <property type="match status" value="1"/>
</dbReference>
<comment type="caution">
    <text evidence="6">The sequence shown here is derived from an EMBL/GenBank/DDBJ whole genome shotgun (WGS) entry which is preliminary data.</text>
</comment>
<evidence type="ECO:0000313" key="6">
    <source>
        <dbReference type="EMBL" id="EXX62888.1"/>
    </source>
</evidence>
<dbReference type="Proteomes" id="UP000022910">
    <property type="component" value="Unassembled WGS sequence"/>
</dbReference>
<evidence type="ECO:0000256" key="1">
    <source>
        <dbReference type="ARBA" id="ARBA00022679"/>
    </source>
</evidence>
<keyword evidence="3" id="KW-0418">Kinase</keyword>
<dbReference type="InterPro" id="IPR000719">
    <property type="entry name" value="Prot_kinase_dom"/>
</dbReference>
<dbReference type="InterPro" id="IPR011009">
    <property type="entry name" value="Kinase-like_dom_sf"/>
</dbReference>
<reference evidence="6 7" key="1">
    <citation type="submission" date="2014-02" db="EMBL/GenBank/DDBJ databases">
        <title>Single nucleus genome sequencing reveals high similarity among nuclei of an endomycorrhizal fungus.</title>
        <authorList>
            <person name="Lin K."/>
            <person name="Geurts R."/>
            <person name="Zhang Z."/>
            <person name="Limpens E."/>
            <person name="Saunders D.G."/>
            <person name="Mu D."/>
            <person name="Pang E."/>
            <person name="Cao H."/>
            <person name="Cha H."/>
            <person name="Lin T."/>
            <person name="Zhou Q."/>
            <person name="Shang Y."/>
            <person name="Li Y."/>
            <person name="Ivanov S."/>
            <person name="Sharma T."/>
            <person name="Velzen R.V."/>
            <person name="Ruijter N.D."/>
            <person name="Aanen D.K."/>
            <person name="Win J."/>
            <person name="Kamoun S."/>
            <person name="Bisseling T."/>
            <person name="Huang S."/>
        </authorList>
    </citation>
    <scope>NUCLEOTIDE SEQUENCE [LARGE SCALE GENOMIC DNA]</scope>
    <source>
        <strain evidence="7">DAOM197198w</strain>
    </source>
</reference>
<accession>A0A015M7N9</accession>
<evidence type="ECO:0000313" key="7">
    <source>
        <dbReference type="Proteomes" id="UP000022910"/>
    </source>
</evidence>
<dbReference type="PANTHER" id="PTHR44329">
    <property type="entry name" value="SERINE/THREONINE-PROTEIN KINASE TNNI3K-RELATED"/>
    <property type="match status" value="1"/>
</dbReference>
<keyword evidence="4" id="KW-0067">ATP-binding</keyword>
<dbReference type="EMBL" id="JEMT01024329">
    <property type="protein sequence ID" value="EXX62888.1"/>
    <property type="molecule type" value="Genomic_DNA"/>
</dbReference>
<gene>
    <name evidence="6" type="ORF">RirG_157550</name>
</gene>
<evidence type="ECO:0000256" key="4">
    <source>
        <dbReference type="ARBA" id="ARBA00022840"/>
    </source>
</evidence>
<keyword evidence="1" id="KW-0808">Transferase</keyword>